<dbReference type="GO" id="GO:0016740">
    <property type="term" value="F:transferase activity"/>
    <property type="evidence" value="ECO:0007669"/>
    <property type="project" value="UniProtKB-KW"/>
</dbReference>
<keyword evidence="1" id="KW-0808">Transferase</keyword>
<dbReference type="Proteomes" id="UP000283492">
    <property type="component" value="Unassembled WGS sequence"/>
</dbReference>
<dbReference type="AlphaFoldDB" id="A0A413TFR5"/>
<evidence type="ECO:0000313" key="1">
    <source>
        <dbReference type="EMBL" id="RHA83649.1"/>
    </source>
</evidence>
<comment type="caution">
    <text evidence="1">The sequence shown here is derived from an EMBL/GenBank/DDBJ whole genome shotgun (WGS) entry which is preliminary data.</text>
</comment>
<accession>A0A413TFR5</accession>
<dbReference type="InterPro" id="IPR014942">
    <property type="entry name" value="AbiEii"/>
</dbReference>
<name>A0A413TFR5_9FIRM</name>
<proteinExistence type="predicted"/>
<dbReference type="EMBL" id="QSFX01000039">
    <property type="protein sequence ID" value="RHA83649.1"/>
    <property type="molecule type" value="Genomic_DNA"/>
</dbReference>
<reference evidence="1 2" key="1">
    <citation type="submission" date="2018-08" db="EMBL/GenBank/DDBJ databases">
        <title>A genome reference for cultivated species of the human gut microbiota.</title>
        <authorList>
            <person name="Zou Y."/>
            <person name="Xue W."/>
            <person name="Luo G."/>
        </authorList>
    </citation>
    <scope>NUCLEOTIDE SEQUENCE [LARGE SCALE GENOMIC DNA]</scope>
    <source>
        <strain evidence="1 2">AM42-1AC</strain>
    </source>
</reference>
<evidence type="ECO:0000313" key="2">
    <source>
        <dbReference type="Proteomes" id="UP000283492"/>
    </source>
</evidence>
<organism evidence="1 2">
    <name type="scientific">Roseburia inulinivorans</name>
    <dbReference type="NCBI Taxonomy" id="360807"/>
    <lineage>
        <taxon>Bacteria</taxon>
        <taxon>Bacillati</taxon>
        <taxon>Bacillota</taxon>
        <taxon>Clostridia</taxon>
        <taxon>Lachnospirales</taxon>
        <taxon>Lachnospiraceae</taxon>
        <taxon>Roseburia</taxon>
    </lineage>
</organism>
<dbReference type="RefSeq" id="WP_118583427.1">
    <property type="nucleotide sequence ID" value="NZ_CABJFX010000039.1"/>
</dbReference>
<protein>
    <submittedName>
        <fullName evidence="1">Nucleotidyl transferase AbiEii/AbiGii toxin family protein</fullName>
    </submittedName>
</protein>
<sequence>MKSAEQIKGAVKNIAKKMNLKPQEVLQIFMFERLVERLSISKYKENFILKGGLLIASMIGIAERTTMDMDTTIQGLPMTEEEIEKIIKEILALDVEDGIHFEYQGMQPIREDDEYNNFCVSICAMYGKMKIPMKIDITTGDKITPRQIDYGYKFMFEDKSVLVKAYTLETIIAEKYETVIRRNIGNTRARDFYDLFVLVKIKKDEIRWNVLKEAVQATAIKRDSLEELTEYKEIIEDMQESQFLERIWEKYKEENTYSEGIAFADTLDIVSWIGRELEKY</sequence>
<dbReference type="Pfam" id="PF08843">
    <property type="entry name" value="AbiEii"/>
    <property type="match status" value="1"/>
</dbReference>
<gene>
    <name evidence="1" type="ORF">DW914_16315</name>
</gene>